<dbReference type="KEGG" id="har:HEAR3349"/>
<evidence type="ECO:0000256" key="1">
    <source>
        <dbReference type="SAM" id="Phobius"/>
    </source>
</evidence>
<accession>A4GAB5</accession>
<evidence type="ECO:0000313" key="3">
    <source>
        <dbReference type="Proteomes" id="UP000006697"/>
    </source>
</evidence>
<name>A4GAB5_HERAR</name>
<dbReference type="HOGENOM" id="CLU_1893388_0_0_4"/>
<keyword evidence="1" id="KW-1133">Transmembrane helix</keyword>
<sequence length="139" mass="15358">MTQDRKLQEEETLAQRKERLLLQCRAYRSGIGRARNTVRAHLGADEIAKTAIGLISARAQSALANFSDLLDFRNMSGAKLQRLLPLVVSGVSLLSRRSLWRPILKGAAVAGTAVATIYFLSRKKAKKTDGKHVALHEHL</sequence>
<dbReference type="eggNOG" id="ENOG5034CAD">
    <property type="taxonomic scope" value="Bacteria"/>
</dbReference>
<evidence type="ECO:0000313" key="2">
    <source>
        <dbReference type="EMBL" id="CAL63452.1"/>
    </source>
</evidence>
<dbReference type="AlphaFoldDB" id="A4GAB5"/>
<keyword evidence="3" id="KW-1185">Reference proteome</keyword>
<dbReference type="EMBL" id="CU207211">
    <property type="protein sequence ID" value="CAL63452.1"/>
    <property type="molecule type" value="Genomic_DNA"/>
</dbReference>
<gene>
    <name evidence="2" type="ordered locus">HEAR3349</name>
</gene>
<dbReference type="STRING" id="204773.HEAR3349"/>
<keyword evidence="1" id="KW-0472">Membrane</keyword>
<feature type="transmembrane region" description="Helical" evidence="1">
    <location>
        <begin position="103"/>
        <end position="121"/>
    </location>
</feature>
<reference evidence="2 3" key="1">
    <citation type="journal article" date="2007" name="PLoS Genet.">
        <title>A tale of two oxidation states: bacterial colonization of arsenic-rich environments.</title>
        <authorList>
            <person name="Muller D."/>
            <person name="Medigue C."/>
            <person name="Koechler S."/>
            <person name="Barbe V."/>
            <person name="Barakat M."/>
            <person name="Talla E."/>
            <person name="Bonnefoy V."/>
            <person name="Krin E."/>
            <person name="Arsene-Ploetze F."/>
            <person name="Carapito C."/>
            <person name="Chandler M."/>
            <person name="Cournoyer B."/>
            <person name="Cruveiller S."/>
            <person name="Dossat C."/>
            <person name="Duval S."/>
            <person name="Heymann M."/>
            <person name="Leize E."/>
            <person name="Lieutaud A."/>
            <person name="Lievremont D."/>
            <person name="Makita Y."/>
            <person name="Mangenot S."/>
            <person name="Nitschke W."/>
            <person name="Ortet P."/>
            <person name="Perdrial N."/>
            <person name="Schoepp B."/>
            <person name="Siguier N."/>
            <person name="Simeonova D.D."/>
            <person name="Rouy Z."/>
            <person name="Segurens B."/>
            <person name="Turlin E."/>
            <person name="Vallenet D."/>
            <person name="Van Dorsselaer A."/>
            <person name="Weiss S."/>
            <person name="Weissenbach J."/>
            <person name="Lett M.C."/>
            <person name="Danchin A."/>
            <person name="Bertin P.N."/>
        </authorList>
    </citation>
    <scope>NUCLEOTIDE SEQUENCE [LARGE SCALE GENOMIC DNA]</scope>
    <source>
        <strain evidence="3">ULPAs1</strain>
    </source>
</reference>
<dbReference type="Proteomes" id="UP000006697">
    <property type="component" value="Chromosome"/>
</dbReference>
<protein>
    <submittedName>
        <fullName evidence="2">Uncharacterized protein</fullName>
    </submittedName>
</protein>
<keyword evidence="1" id="KW-0812">Transmembrane</keyword>
<proteinExistence type="predicted"/>
<dbReference type="OrthoDB" id="8777040at2"/>
<organism evidence="2 3">
    <name type="scientific">Herminiimonas arsenicoxydans</name>
    <dbReference type="NCBI Taxonomy" id="204773"/>
    <lineage>
        <taxon>Bacteria</taxon>
        <taxon>Pseudomonadati</taxon>
        <taxon>Pseudomonadota</taxon>
        <taxon>Betaproteobacteria</taxon>
        <taxon>Burkholderiales</taxon>
        <taxon>Oxalobacteraceae</taxon>
        <taxon>Herminiimonas</taxon>
    </lineage>
</organism>